<feature type="non-terminal residue" evidence="1">
    <location>
        <position position="1"/>
    </location>
</feature>
<accession>A0A1Y3BLG2</accession>
<gene>
    <name evidence="1" type="ORF">BLA29_011378</name>
</gene>
<name>A0A1Y3BLG2_EURMA</name>
<dbReference type="OrthoDB" id="6505565at2759"/>
<keyword evidence="2" id="KW-1185">Reference proteome</keyword>
<sequence>NGAVVKLPPEENIDLLIEDLKDYDQLNNVAAIYKPTPLDPTIVLKSVAKITNINELPEILCKMNPQLQGCEKKMKVLFAMKSNSDVQDIVLRVCPKVYETIMETGRIYTDIQVTEEHTTAQT</sequence>
<protein>
    <submittedName>
        <fullName evidence="1">Uncharacterized protein</fullName>
    </submittedName>
</protein>
<organism evidence="1 2">
    <name type="scientific">Euroglyphus maynei</name>
    <name type="common">Mayne's house dust mite</name>
    <dbReference type="NCBI Taxonomy" id="6958"/>
    <lineage>
        <taxon>Eukaryota</taxon>
        <taxon>Metazoa</taxon>
        <taxon>Ecdysozoa</taxon>
        <taxon>Arthropoda</taxon>
        <taxon>Chelicerata</taxon>
        <taxon>Arachnida</taxon>
        <taxon>Acari</taxon>
        <taxon>Acariformes</taxon>
        <taxon>Sarcoptiformes</taxon>
        <taxon>Astigmata</taxon>
        <taxon>Psoroptidia</taxon>
        <taxon>Analgoidea</taxon>
        <taxon>Pyroglyphidae</taxon>
        <taxon>Pyroglyphinae</taxon>
        <taxon>Euroglyphus</taxon>
    </lineage>
</organism>
<comment type="caution">
    <text evidence="1">The sequence shown here is derived from an EMBL/GenBank/DDBJ whole genome shotgun (WGS) entry which is preliminary data.</text>
</comment>
<evidence type="ECO:0000313" key="1">
    <source>
        <dbReference type="EMBL" id="OTF80426.1"/>
    </source>
</evidence>
<dbReference type="EMBL" id="MUJZ01018254">
    <property type="protein sequence ID" value="OTF80426.1"/>
    <property type="molecule type" value="Genomic_DNA"/>
</dbReference>
<reference evidence="1 2" key="1">
    <citation type="submission" date="2017-03" db="EMBL/GenBank/DDBJ databases">
        <title>Genome Survey of Euroglyphus maynei.</title>
        <authorList>
            <person name="Arlian L.G."/>
            <person name="Morgan M.S."/>
            <person name="Rider S.D."/>
        </authorList>
    </citation>
    <scope>NUCLEOTIDE SEQUENCE [LARGE SCALE GENOMIC DNA]</scope>
    <source>
        <strain evidence="1">Arlian Lab</strain>
        <tissue evidence="1">Whole body</tissue>
    </source>
</reference>
<dbReference type="AlphaFoldDB" id="A0A1Y3BLG2"/>
<proteinExistence type="predicted"/>
<dbReference type="Proteomes" id="UP000194236">
    <property type="component" value="Unassembled WGS sequence"/>
</dbReference>
<evidence type="ECO:0000313" key="2">
    <source>
        <dbReference type="Proteomes" id="UP000194236"/>
    </source>
</evidence>